<protein>
    <submittedName>
        <fullName evidence="1">Uncharacterized protein</fullName>
    </submittedName>
</protein>
<dbReference type="Proteomes" id="UP000485621">
    <property type="component" value="Unassembled WGS sequence"/>
</dbReference>
<name>A0A1V5ZK89_9BACT</name>
<accession>A0A1V5ZK89</accession>
<gene>
    <name evidence="1" type="ORF">BWY04_01275</name>
</gene>
<organism evidence="1">
    <name type="scientific">candidate division CPR1 bacterium ADurb.Bin160</name>
    <dbReference type="NCBI Taxonomy" id="1852826"/>
    <lineage>
        <taxon>Bacteria</taxon>
        <taxon>candidate division CPR1</taxon>
    </lineage>
</organism>
<proteinExistence type="predicted"/>
<dbReference type="AlphaFoldDB" id="A0A1V5ZK89"/>
<evidence type="ECO:0000313" key="1">
    <source>
        <dbReference type="EMBL" id="OQB40610.1"/>
    </source>
</evidence>
<sequence>MNLQTSSLAKIEKLFYFIAKNHPSELNYKSLAEKIGIPKELLENIVYYLDQIGVVNIAIRTNKLTDIIRKEFKIFL</sequence>
<comment type="caution">
    <text evidence="1">The sequence shown here is derived from an EMBL/GenBank/DDBJ whole genome shotgun (WGS) entry which is preliminary data.</text>
</comment>
<reference evidence="1" key="1">
    <citation type="submission" date="2017-02" db="EMBL/GenBank/DDBJ databases">
        <title>Delving into the versatile metabolic prowess of the omnipresent phylum Bacteroidetes.</title>
        <authorList>
            <person name="Nobu M.K."/>
            <person name="Mei R."/>
            <person name="Narihiro T."/>
            <person name="Kuroda K."/>
            <person name="Liu W.-T."/>
        </authorList>
    </citation>
    <scope>NUCLEOTIDE SEQUENCE</scope>
    <source>
        <strain evidence="1">ADurb.Bin160</strain>
    </source>
</reference>
<dbReference type="EMBL" id="MWDB01000038">
    <property type="protein sequence ID" value="OQB40610.1"/>
    <property type="molecule type" value="Genomic_DNA"/>
</dbReference>